<organism evidence="2 3">
    <name type="scientific">Dactylococcopsis salina (strain PCC 8305)</name>
    <name type="common">Myxobactron salinum</name>
    <dbReference type="NCBI Taxonomy" id="13035"/>
    <lineage>
        <taxon>Bacteria</taxon>
        <taxon>Bacillati</taxon>
        <taxon>Cyanobacteriota</taxon>
        <taxon>Cyanophyceae</taxon>
        <taxon>Nodosilineales</taxon>
        <taxon>Cymatolegaceae</taxon>
        <taxon>Dactylococcopsis</taxon>
    </lineage>
</organism>
<keyword evidence="3" id="KW-1185">Reference proteome</keyword>
<dbReference type="HOGENOM" id="CLU_039510_0_0_3"/>
<dbReference type="PATRIC" id="fig|13035.3.peg.2201"/>
<dbReference type="OrthoDB" id="3199616at2"/>
<accession>K9YUI4</accession>
<keyword evidence="2" id="KW-0808">Transferase</keyword>
<proteinExistence type="predicted"/>
<dbReference type="InterPro" id="IPR019896">
    <property type="entry name" value="Polysacch_pyruvyl_Trfase_CsaB"/>
</dbReference>
<feature type="domain" description="Polysaccharide pyruvyl transferase" evidence="1">
    <location>
        <begin position="20"/>
        <end position="287"/>
    </location>
</feature>
<dbReference type="GO" id="GO:0016740">
    <property type="term" value="F:transferase activity"/>
    <property type="evidence" value="ECO:0007669"/>
    <property type="project" value="UniProtKB-KW"/>
</dbReference>
<dbReference type="NCBIfam" id="TIGR03609">
    <property type="entry name" value="S_layer_CsaB"/>
    <property type="match status" value="1"/>
</dbReference>
<dbReference type="Pfam" id="PF04230">
    <property type="entry name" value="PS_pyruv_trans"/>
    <property type="match status" value="1"/>
</dbReference>
<evidence type="ECO:0000259" key="1">
    <source>
        <dbReference type="Pfam" id="PF04230"/>
    </source>
</evidence>
<reference evidence="2" key="1">
    <citation type="submission" date="2012-04" db="EMBL/GenBank/DDBJ databases">
        <title>Finished genome of Dactylococcopsis salina PCC 8305.</title>
        <authorList>
            <consortium name="US DOE Joint Genome Institute"/>
            <person name="Gugger M."/>
            <person name="Coursin T."/>
            <person name="Rippka R."/>
            <person name="Tandeau De Marsac N."/>
            <person name="Huntemann M."/>
            <person name="Wei C.-L."/>
            <person name="Han J."/>
            <person name="Detter J.C."/>
            <person name="Han C."/>
            <person name="Tapia R."/>
            <person name="Daligault H."/>
            <person name="Chen A."/>
            <person name="Krypides N."/>
            <person name="Mavromatis K."/>
            <person name="Markowitz V."/>
            <person name="Szeto E."/>
            <person name="Ivanova N."/>
            <person name="Ovchinnikova G."/>
            <person name="Pagani I."/>
            <person name="Pati A."/>
            <person name="Goodwin L."/>
            <person name="Peters L."/>
            <person name="Pitluck S."/>
            <person name="Woyke T."/>
            <person name="Kerfeld C."/>
        </authorList>
    </citation>
    <scope>NUCLEOTIDE SEQUENCE [LARGE SCALE GENOMIC DNA]</scope>
    <source>
        <strain evidence="2">PCC 8305</strain>
    </source>
</reference>
<dbReference type="AlphaFoldDB" id="K9YUI4"/>
<dbReference type="InterPro" id="IPR007345">
    <property type="entry name" value="Polysacch_pyruvyl_Trfase"/>
</dbReference>
<gene>
    <name evidence="2" type="ORF">Dacsa_1935</name>
</gene>
<evidence type="ECO:0000313" key="2">
    <source>
        <dbReference type="EMBL" id="AFZ50586.1"/>
    </source>
</evidence>
<name>K9YUI4_DACS8</name>
<dbReference type="EMBL" id="CP003944">
    <property type="protein sequence ID" value="AFZ50586.1"/>
    <property type="molecule type" value="Genomic_DNA"/>
</dbReference>
<dbReference type="PANTHER" id="PTHR36836">
    <property type="entry name" value="COLANIC ACID BIOSYNTHESIS PROTEIN WCAK"/>
    <property type="match status" value="1"/>
</dbReference>
<sequence>MEYQSGSKKAILCGYYGRDNVGDDALLMTLIQMLPETVQPLVLSANPQQTRERLQVEAIPNRSAFPILDAFKKADYFIWGGGSLMQDVTSFRNPIYYGGLMALAQQKGLKTIAWAQGIGPLRSRFSQWLTRKTLIGCEEISVRDRASAKLLSSWGLSPLIAPDPVWALESESFPKLWELPAPRIAVTLREHSQLTTEKIKVLTQALISFQKATETCILLLPFQPKDYPLAAAIASQIPEPKAVISGETPTRLKRLFRGVEMAIGMRYHSLIMAASEECRCFAISYDPKISQLMTELEIPGWEVADIPDDSKLITKLWLDHYANGEGLSLDQIQSQRDRALMHQDLLLELI</sequence>
<evidence type="ECO:0000313" key="3">
    <source>
        <dbReference type="Proteomes" id="UP000010482"/>
    </source>
</evidence>
<dbReference type="KEGG" id="dsl:Dacsa_1935"/>
<dbReference type="RefSeq" id="WP_015229582.1">
    <property type="nucleotide sequence ID" value="NC_019780.1"/>
</dbReference>
<protein>
    <submittedName>
        <fullName evidence="2">Polysaccharide pyruvyl transferase CsaB</fullName>
    </submittedName>
</protein>
<dbReference type="eggNOG" id="COG2327">
    <property type="taxonomic scope" value="Bacteria"/>
</dbReference>
<dbReference type="Proteomes" id="UP000010482">
    <property type="component" value="Chromosome"/>
</dbReference>
<dbReference type="STRING" id="13035.Dacsa_1935"/>
<dbReference type="PANTHER" id="PTHR36836:SF1">
    <property type="entry name" value="COLANIC ACID BIOSYNTHESIS PROTEIN WCAK"/>
    <property type="match status" value="1"/>
</dbReference>